<evidence type="ECO:0000313" key="2">
    <source>
        <dbReference type="Proteomes" id="UP000814033"/>
    </source>
</evidence>
<sequence length="355" mass="39312">MSSSPTPPMVNIAPSTAPLLFGSLGNWCLYGALVIQVYMYNLSFPDDRKLLKILVYGIFAIETVQTALNGVDLYHWFGSGWGNFEAISNGNYSPMDVPFVSGIVSFIIQVFFCHRISTLNKSLWWLTILIAISLLQAIGGMGSGIQGLTKPSPEYVKRTKILVYLWLLGDAVADVMIATSMTILLLRVRNPHFPSSNRVLSKLVRLTIETNIVSASVAVITLILYAAIPAHPYFFIPAFTVSKIYSNTLLVTLNNRTAIRSIDRDGSTSYNPDGPASSLQIAVHSRSSKRITDERHMSDDAIPDAFKLQSLDKTNPDVIHLTTMNVCVVRFILSSKYTDIVINRLQKRDAMETSV</sequence>
<reference evidence="1" key="1">
    <citation type="submission" date="2021-02" db="EMBL/GenBank/DDBJ databases">
        <authorList>
            <consortium name="DOE Joint Genome Institute"/>
            <person name="Ahrendt S."/>
            <person name="Looney B.P."/>
            <person name="Miyauchi S."/>
            <person name="Morin E."/>
            <person name="Drula E."/>
            <person name="Courty P.E."/>
            <person name="Chicoki N."/>
            <person name="Fauchery L."/>
            <person name="Kohler A."/>
            <person name="Kuo A."/>
            <person name="Labutti K."/>
            <person name="Pangilinan J."/>
            <person name="Lipzen A."/>
            <person name="Riley R."/>
            <person name="Andreopoulos W."/>
            <person name="He G."/>
            <person name="Johnson J."/>
            <person name="Barry K.W."/>
            <person name="Grigoriev I.V."/>
            <person name="Nagy L."/>
            <person name="Hibbett D."/>
            <person name="Henrissat B."/>
            <person name="Matheny P.B."/>
            <person name="Labbe J."/>
            <person name="Martin F."/>
        </authorList>
    </citation>
    <scope>NUCLEOTIDE SEQUENCE</scope>
    <source>
        <strain evidence="1">FP105234-sp</strain>
    </source>
</reference>
<accession>A0ACB8RKA5</accession>
<comment type="caution">
    <text evidence="1">The sequence shown here is derived from an EMBL/GenBank/DDBJ whole genome shotgun (WGS) entry which is preliminary data.</text>
</comment>
<name>A0ACB8RKA5_9AGAM</name>
<evidence type="ECO:0000313" key="1">
    <source>
        <dbReference type="EMBL" id="KAI0044337.1"/>
    </source>
</evidence>
<keyword evidence="2" id="KW-1185">Reference proteome</keyword>
<organism evidence="1 2">
    <name type="scientific">Auriscalpium vulgare</name>
    <dbReference type="NCBI Taxonomy" id="40419"/>
    <lineage>
        <taxon>Eukaryota</taxon>
        <taxon>Fungi</taxon>
        <taxon>Dikarya</taxon>
        <taxon>Basidiomycota</taxon>
        <taxon>Agaricomycotina</taxon>
        <taxon>Agaricomycetes</taxon>
        <taxon>Russulales</taxon>
        <taxon>Auriscalpiaceae</taxon>
        <taxon>Auriscalpium</taxon>
    </lineage>
</organism>
<dbReference type="Proteomes" id="UP000814033">
    <property type="component" value="Unassembled WGS sequence"/>
</dbReference>
<proteinExistence type="predicted"/>
<reference evidence="1" key="2">
    <citation type="journal article" date="2022" name="New Phytol.">
        <title>Evolutionary transition to the ectomycorrhizal habit in the genomes of a hyperdiverse lineage of mushroom-forming fungi.</title>
        <authorList>
            <person name="Looney B."/>
            <person name="Miyauchi S."/>
            <person name="Morin E."/>
            <person name="Drula E."/>
            <person name="Courty P.E."/>
            <person name="Kohler A."/>
            <person name="Kuo A."/>
            <person name="LaButti K."/>
            <person name="Pangilinan J."/>
            <person name="Lipzen A."/>
            <person name="Riley R."/>
            <person name="Andreopoulos W."/>
            <person name="He G."/>
            <person name="Johnson J."/>
            <person name="Nolan M."/>
            <person name="Tritt A."/>
            <person name="Barry K.W."/>
            <person name="Grigoriev I.V."/>
            <person name="Nagy L.G."/>
            <person name="Hibbett D."/>
            <person name="Henrissat B."/>
            <person name="Matheny P.B."/>
            <person name="Labbe J."/>
            <person name="Martin F.M."/>
        </authorList>
    </citation>
    <scope>NUCLEOTIDE SEQUENCE</scope>
    <source>
        <strain evidence="1">FP105234-sp</strain>
    </source>
</reference>
<gene>
    <name evidence="1" type="ORF">FA95DRAFT_265312</name>
</gene>
<protein>
    <submittedName>
        <fullName evidence="1">Uncharacterized protein</fullName>
    </submittedName>
</protein>
<dbReference type="EMBL" id="MU275986">
    <property type="protein sequence ID" value="KAI0044337.1"/>
    <property type="molecule type" value="Genomic_DNA"/>
</dbReference>